<protein>
    <recommendedName>
        <fullName evidence="5">Low molecular weight antigen MTB12-like C-terminal domain-containing protein</fullName>
    </recommendedName>
</protein>
<feature type="compositionally biased region" description="Low complexity" evidence="3">
    <location>
        <begin position="31"/>
        <end position="50"/>
    </location>
</feature>
<evidence type="ECO:0000259" key="5">
    <source>
        <dbReference type="Pfam" id="PF26580"/>
    </source>
</evidence>
<dbReference type="Proteomes" id="UP000008363">
    <property type="component" value="Unassembled WGS sequence"/>
</dbReference>
<dbReference type="AlphaFoldDB" id="K6V2Z7"/>
<dbReference type="STRING" id="1108045.GORHZ_102_00050"/>
<feature type="signal peptide" evidence="4">
    <location>
        <begin position="1"/>
        <end position="20"/>
    </location>
</feature>
<evidence type="ECO:0000256" key="4">
    <source>
        <dbReference type="SAM" id="SignalP"/>
    </source>
</evidence>
<feature type="region of interest" description="Disordered" evidence="3">
    <location>
        <begin position="31"/>
        <end position="54"/>
    </location>
</feature>
<dbReference type="Pfam" id="PF26580">
    <property type="entry name" value="Mtb12_C"/>
    <property type="match status" value="1"/>
</dbReference>
<reference evidence="6 7" key="1">
    <citation type="submission" date="2012-08" db="EMBL/GenBank/DDBJ databases">
        <title>Whole genome shotgun sequence of Gordonia rhizosphera NBRC 16068.</title>
        <authorList>
            <person name="Takarada H."/>
            <person name="Isaki S."/>
            <person name="Hosoyama A."/>
            <person name="Tsuchikane K."/>
            <person name="Katsumata H."/>
            <person name="Baba S."/>
            <person name="Ohji S."/>
            <person name="Yamazaki S."/>
            <person name="Fujita N."/>
        </authorList>
    </citation>
    <scope>NUCLEOTIDE SEQUENCE [LARGE SCALE GENOMIC DNA]</scope>
    <source>
        <strain evidence="6 7">NBRC 16068</strain>
    </source>
</reference>
<dbReference type="EMBL" id="BAHC01000102">
    <property type="protein sequence ID" value="GAB90378.1"/>
    <property type="molecule type" value="Genomic_DNA"/>
</dbReference>
<keyword evidence="7" id="KW-1185">Reference proteome</keyword>
<organism evidence="6 7">
    <name type="scientific">Gordonia rhizosphera NBRC 16068</name>
    <dbReference type="NCBI Taxonomy" id="1108045"/>
    <lineage>
        <taxon>Bacteria</taxon>
        <taxon>Bacillati</taxon>
        <taxon>Actinomycetota</taxon>
        <taxon>Actinomycetes</taxon>
        <taxon>Mycobacteriales</taxon>
        <taxon>Gordoniaceae</taxon>
        <taxon>Gordonia</taxon>
    </lineage>
</organism>
<comment type="similarity">
    <text evidence="2">Belongs to the MTB12 family.</text>
</comment>
<evidence type="ECO:0000256" key="3">
    <source>
        <dbReference type="SAM" id="MobiDB-lite"/>
    </source>
</evidence>
<dbReference type="PROSITE" id="PS51257">
    <property type="entry name" value="PROKAR_LIPOPROTEIN"/>
    <property type="match status" value="1"/>
</dbReference>
<evidence type="ECO:0000313" key="7">
    <source>
        <dbReference type="Proteomes" id="UP000008363"/>
    </source>
</evidence>
<name>K6V2Z7_9ACTN</name>
<gene>
    <name evidence="6" type="ORF">GORHZ_102_00050</name>
</gene>
<evidence type="ECO:0000313" key="6">
    <source>
        <dbReference type="EMBL" id="GAB90378.1"/>
    </source>
</evidence>
<dbReference type="OrthoDB" id="4567960at2"/>
<evidence type="ECO:0000256" key="1">
    <source>
        <dbReference type="ARBA" id="ARBA00022729"/>
    </source>
</evidence>
<dbReference type="RefSeq" id="WP_006333125.1">
    <property type="nucleotide sequence ID" value="NZ_BAHC01000102.1"/>
</dbReference>
<dbReference type="InterPro" id="IPR058644">
    <property type="entry name" value="Mtb12-like_C"/>
</dbReference>
<evidence type="ECO:0000256" key="2">
    <source>
        <dbReference type="ARBA" id="ARBA00093774"/>
    </source>
</evidence>
<proteinExistence type="inferred from homology"/>
<keyword evidence="1 4" id="KW-0732">Signal</keyword>
<sequence length="178" mass="18372">MKFSKIVTAALIAGSIATVAACGSDDSDVPSVPTVSSATAASGTAGGVTDPNTRPSVATLNQMLTEALDPDVPNAEKTRLVEGSSADPTVFDKLVQAKEENPDVTYEIFPPVIPAGPNKATVKVQVKLPDNPPTKLDASIVYVDGRWKLSKDTVCPLITANNIESPMCVTASTSSASN</sequence>
<accession>K6V2Z7</accession>
<feature type="chain" id="PRO_5039571638" description="Low molecular weight antigen MTB12-like C-terminal domain-containing protein" evidence="4">
    <location>
        <begin position="21"/>
        <end position="178"/>
    </location>
</feature>
<dbReference type="eggNOG" id="ENOG5031EAK">
    <property type="taxonomic scope" value="Bacteria"/>
</dbReference>
<feature type="domain" description="Low molecular weight antigen MTB12-like C-terminal" evidence="5">
    <location>
        <begin position="54"/>
        <end position="162"/>
    </location>
</feature>
<comment type="caution">
    <text evidence="6">The sequence shown here is derived from an EMBL/GenBank/DDBJ whole genome shotgun (WGS) entry which is preliminary data.</text>
</comment>